<dbReference type="Proteomes" id="UP000818029">
    <property type="component" value="Chromosome A11"/>
</dbReference>
<reference evidence="3" key="1">
    <citation type="journal article" date="2020" name="Nat. Genet.">
        <title>Genomic diversifications of five Gossypium allopolyploid species and their impact on cotton improvement.</title>
        <authorList>
            <person name="Chen Z.J."/>
            <person name="Sreedasyam A."/>
            <person name="Ando A."/>
            <person name="Song Q."/>
            <person name="De Santiago L.M."/>
            <person name="Hulse-Kemp A.M."/>
            <person name="Ding M."/>
            <person name="Ye W."/>
            <person name="Kirkbride R.C."/>
            <person name="Jenkins J."/>
            <person name="Plott C."/>
            <person name="Lovell J."/>
            <person name="Lin Y.M."/>
            <person name="Vaughn R."/>
            <person name="Liu B."/>
            <person name="Simpson S."/>
            <person name="Scheffler B.E."/>
            <person name="Wen L."/>
            <person name="Saski C.A."/>
            <person name="Grover C.E."/>
            <person name="Hu G."/>
            <person name="Conover J.L."/>
            <person name="Carlson J.W."/>
            <person name="Shu S."/>
            <person name="Boston L.B."/>
            <person name="Williams M."/>
            <person name="Peterson D.G."/>
            <person name="McGee K."/>
            <person name="Jones D.C."/>
            <person name="Wendel J.F."/>
            <person name="Stelly D.M."/>
            <person name="Grimwood J."/>
            <person name="Schmutz J."/>
        </authorList>
    </citation>
    <scope>NUCLEOTIDE SEQUENCE [LARGE SCALE GENOMIC DNA]</scope>
    <source>
        <strain evidence="3">cv. TM-1</strain>
    </source>
</reference>
<dbReference type="RefSeq" id="XP_040937987.1">
    <property type="nucleotide sequence ID" value="XM_041082053.1"/>
</dbReference>
<dbReference type="SUPFAM" id="SSF117281">
    <property type="entry name" value="Kelch motif"/>
    <property type="match status" value="1"/>
</dbReference>
<dbReference type="InterPro" id="IPR015915">
    <property type="entry name" value="Kelch-typ_b-propeller"/>
</dbReference>
<reference evidence="4" key="2">
    <citation type="submission" date="2025-08" db="UniProtKB">
        <authorList>
            <consortium name="RefSeq"/>
        </authorList>
    </citation>
    <scope>IDENTIFICATION</scope>
</reference>
<gene>
    <name evidence="4" type="primary">LOC121209996</name>
</gene>
<evidence type="ECO:0000256" key="2">
    <source>
        <dbReference type="ARBA" id="ARBA00022737"/>
    </source>
</evidence>
<evidence type="ECO:0000313" key="3">
    <source>
        <dbReference type="Proteomes" id="UP000818029"/>
    </source>
</evidence>
<dbReference type="PANTHER" id="PTHR46228:SF2">
    <property type="entry name" value="KELCH REPEAT PROTEIN (AFU_ORTHOLOGUE AFUA_4G14350)"/>
    <property type="match status" value="1"/>
</dbReference>
<dbReference type="Gene3D" id="2.120.10.80">
    <property type="entry name" value="Kelch-type beta propeller"/>
    <property type="match status" value="1"/>
</dbReference>
<sequence>MGVGRYSIIACHIGMLHCIGDWVDDFSEEVFERLEACYLPAQLHYSVYVPHFGKVWCGGLDKVVIFRGSGKGETVSLNNFHVLDLRTMRWTSPTMQVHISVPKDSHSATAIGNKLVVYGRDCSDRCHRDVDVFDKDNSIWSRLTIQGSLLGVGASHATVNIGIKVFIVRGTRDKHYYNNVWVLNVNGCYWVQLDLCGQ</sequence>
<protein>
    <submittedName>
        <fullName evidence="4">Acyl-CoA-binding domain-containing protein 6-like</fullName>
    </submittedName>
</protein>
<keyword evidence="1" id="KW-0880">Kelch repeat</keyword>
<proteinExistence type="predicted"/>
<accession>A0ABM2Z5K9</accession>
<dbReference type="PANTHER" id="PTHR46228">
    <property type="entry name" value="KELCH DOMAIN-CONTAINING PROTEIN"/>
    <property type="match status" value="1"/>
</dbReference>
<dbReference type="Pfam" id="PF24681">
    <property type="entry name" value="Kelch_KLHDC2_KLHL20_DRC7"/>
    <property type="match status" value="1"/>
</dbReference>
<keyword evidence="2" id="KW-0677">Repeat</keyword>
<keyword evidence="3" id="KW-1185">Reference proteome</keyword>
<organism evidence="3 4">
    <name type="scientific">Gossypium hirsutum</name>
    <name type="common">Upland cotton</name>
    <name type="synonym">Gossypium mexicanum</name>
    <dbReference type="NCBI Taxonomy" id="3635"/>
    <lineage>
        <taxon>Eukaryota</taxon>
        <taxon>Viridiplantae</taxon>
        <taxon>Streptophyta</taxon>
        <taxon>Embryophyta</taxon>
        <taxon>Tracheophyta</taxon>
        <taxon>Spermatophyta</taxon>
        <taxon>Magnoliopsida</taxon>
        <taxon>eudicotyledons</taxon>
        <taxon>Gunneridae</taxon>
        <taxon>Pentapetalae</taxon>
        <taxon>rosids</taxon>
        <taxon>malvids</taxon>
        <taxon>Malvales</taxon>
        <taxon>Malvaceae</taxon>
        <taxon>Malvoideae</taxon>
        <taxon>Gossypium</taxon>
    </lineage>
</organism>
<name>A0ABM2Z5K9_GOSHI</name>
<dbReference type="GeneID" id="121209996"/>
<evidence type="ECO:0000313" key="4">
    <source>
        <dbReference type="RefSeq" id="XP_040937987.1"/>
    </source>
</evidence>
<evidence type="ECO:0000256" key="1">
    <source>
        <dbReference type="ARBA" id="ARBA00022441"/>
    </source>
</evidence>